<sequence>MDNVEWAALRAKANQLANDQFASEASDIARLTRQQVSDIIAEAAVGKETLASLMVLVSDVTKTNQQKAQAIKNINGFAEIAASLIAKLA</sequence>
<dbReference type="EMBL" id="JAGSPK010000001">
    <property type="protein sequence ID" value="MBR7791027.1"/>
    <property type="molecule type" value="Genomic_DNA"/>
</dbReference>
<reference evidence="1 2" key="1">
    <citation type="submission" date="2021-04" db="EMBL/GenBank/DDBJ databases">
        <title>novel species isolated from subtropical streams in China.</title>
        <authorList>
            <person name="Lu H."/>
        </authorList>
    </citation>
    <scope>NUCLEOTIDE SEQUENCE [LARGE SCALE GENOMIC DNA]</scope>
    <source>
        <strain evidence="1 2">FT147W</strain>
    </source>
</reference>
<evidence type="ECO:0000313" key="2">
    <source>
        <dbReference type="Proteomes" id="UP000682982"/>
    </source>
</evidence>
<dbReference type="Proteomes" id="UP000682982">
    <property type="component" value="Unassembled WGS sequence"/>
</dbReference>
<organism evidence="1 2">
    <name type="scientific">Undibacterium rivi</name>
    <dbReference type="NCBI Taxonomy" id="2828729"/>
    <lineage>
        <taxon>Bacteria</taxon>
        <taxon>Pseudomonadati</taxon>
        <taxon>Pseudomonadota</taxon>
        <taxon>Betaproteobacteria</taxon>
        <taxon>Burkholderiales</taxon>
        <taxon>Oxalobacteraceae</taxon>
        <taxon>Undibacterium</taxon>
    </lineage>
</organism>
<evidence type="ECO:0008006" key="3">
    <source>
        <dbReference type="Google" id="ProtNLM"/>
    </source>
</evidence>
<proteinExistence type="predicted"/>
<comment type="caution">
    <text evidence="1">The sequence shown here is derived from an EMBL/GenBank/DDBJ whole genome shotgun (WGS) entry which is preliminary data.</text>
</comment>
<gene>
    <name evidence="1" type="ORF">KDM87_00340</name>
</gene>
<dbReference type="RefSeq" id="WP_212677269.1">
    <property type="nucleotide sequence ID" value="NZ_JAGSPK010000001.1"/>
</dbReference>
<keyword evidence="2" id="KW-1185">Reference proteome</keyword>
<protein>
    <recommendedName>
        <fullName evidence="3">Chemotaxis protein</fullName>
    </recommendedName>
</protein>
<evidence type="ECO:0000313" key="1">
    <source>
        <dbReference type="EMBL" id="MBR7791027.1"/>
    </source>
</evidence>
<name>A0ABS5GY02_9BURK</name>
<accession>A0ABS5GY02</accession>